<keyword evidence="5 7" id="KW-0460">Magnesium</keyword>
<dbReference type="RefSeq" id="WP_116883224.1">
    <property type="nucleotide sequence ID" value="NZ_CABMMC010000016.1"/>
</dbReference>
<evidence type="ECO:0000313" key="12">
    <source>
        <dbReference type="Proteomes" id="UP000576225"/>
    </source>
</evidence>
<evidence type="ECO:0000256" key="3">
    <source>
        <dbReference type="ARBA" id="ARBA00022676"/>
    </source>
</evidence>
<dbReference type="EMBL" id="QEKH01000006">
    <property type="protein sequence ID" value="PVY44594.1"/>
    <property type="molecule type" value="Genomic_DNA"/>
</dbReference>
<dbReference type="SUPFAM" id="SSF53271">
    <property type="entry name" value="PRTase-like"/>
    <property type="match status" value="1"/>
</dbReference>
<sequence length="188" mass="20388">MTEQEIIRILEESGALLTGHFQLRSGLHSNRFFQAALLLQYPDKAETVCRFLAEQYKNEKIDAVISPAVGGLIVGQEVARALGCRAIFADKEDGQLVLKRGFSIKPGDRILVAEDVVTKGGRVQQTIDLARSFGAEIVGIAVIVDRSGGDAKFDVPFKSALKLSLPTFDPAECPMCKEGQAIDRPGSK</sequence>
<evidence type="ECO:0000256" key="1">
    <source>
        <dbReference type="ARBA" id="ARBA00004889"/>
    </source>
</evidence>
<evidence type="ECO:0000256" key="5">
    <source>
        <dbReference type="ARBA" id="ARBA00022842"/>
    </source>
</evidence>
<accession>A0A2U1B7D0</accession>
<evidence type="ECO:0000256" key="4">
    <source>
        <dbReference type="ARBA" id="ARBA00022679"/>
    </source>
</evidence>
<dbReference type="HAMAP" id="MF_01208">
    <property type="entry name" value="PyrE"/>
    <property type="match status" value="1"/>
</dbReference>
<dbReference type="EC" id="2.4.2.10" evidence="2 7"/>
<dbReference type="Proteomes" id="UP000245959">
    <property type="component" value="Unassembled WGS sequence"/>
</dbReference>
<evidence type="ECO:0000259" key="8">
    <source>
        <dbReference type="Pfam" id="PF00156"/>
    </source>
</evidence>
<evidence type="ECO:0000313" key="11">
    <source>
        <dbReference type="Proteomes" id="UP000245959"/>
    </source>
</evidence>
<comment type="caution">
    <text evidence="10">The sequence shown here is derived from an EMBL/GenBank/DDBJ whole genome shotgun (WGS) entry which is preliminary data.</text>
</comment>
<comment type="subunit">
    <text evidence="7">Homodimer.</text>
</comment>
<evidence type="ECO:0000256" key="2">
    <source>
        <dbReference type="ARBA" id="ARBA00011971"/>
    </source>
</evidence>
<dbReference type="PANTHER" id="PTHR19278">
    <property type="entry name" value="OROTATE PHOSPHORIBOSYLTRANSFERASE"/>
    <property type="match status" value="1"/>
</dbReference>
<feature type="binding site" description="in other chain" evidence="7">
    <location>
        <begin position="114"/>
        <end position="122"/>
    </location>
    <ligand>
        <name>5-phospho-alpha-D-ribose 1-diphosphate</name>
        <dbReference type="ChEBI" id="CHEBI:58017"/>
        <note>ligand shared between dimeric partners</note>
    </ligand>
</feature>
<dbReference type="GeneID" id="78294545"/>
<dbReference type="AlphaFoldDB" id="A0A2U1B7D0"/>
<evidence type="ECO:0000256" key="7">
    <source>
        <dbReference type="HAMAP-Rule" id="MF_01208"/>
    </source>
</evidence>
<dbReference type="NCBIfam" id="TIGR01367">
    <property type="entry name" value="pyrE_Therm"/>
    <property type="match status" value="1"/>
</dbReference>
<dbReference type="InterPro" id="IPR006273">
    <property type="entry name" value="Orotate_PRibTrfase_bac"/>
</dbReference>
<dbReference type="EMBL" id="JABAEW010000008">
    <property type="protein sequence ID" value="NMD86162.1"/>
    <property type="molecule type" value="Genomic_DNA"/>
</dbReference>
<feature type="domain" description="Phosphoribosyltransferase" evidence="8">
    <location>
        <begin position="45"/>
        <end position="155"/>
    </location>
</feature>
<dbReference type="PANTHER" id="PTHR19278:SF9">
    <property type="entry name" value="URIDINE 5'-MONOPHOSPHATE SYNTHASE"/>
    <property type="match status" value="1"/>
</dbReference>
<comment type="caution">
    <text evidence="7">Lacks conserved residue(s) required for the propagation of feature annotation.</text>
</comment>
<evidence type="ECO:0000313" key="9">
    <source>
        <dbReference type="EMBL" id="NMD86162.1"/>
    </source>
</evidence>
<evidence type="ECO:0000256" key="6">
    <source>
        <dbReference type="ARBA" id="ARBA00022975"/>
    </source>
</evidence>
<feature type="binding site" description="in other chain" evidence="7">
    <location>
        <position position="24"/>
    </location>
    <ligand>
        <name>5-phospho-alpha-D-ribose 1-diphosphate</name>
        <dbReference type="ChEBI" id="CHEBI:58017"/>
        <note>ligand shared between dimeric partners</note>
    </ligand>
</feature>
<dbReference type="InterPro" id="IPR023031">
    <property type="entry name" value="OPRT"/>
</dbReference>
<keyword evidence="3 7" id="KW-0328">Glycosyltransferase</keyword>
<reference evidence="10 11" key="1">
    <citation type="submission" date="2018-04" db="EMBL/GenBank/DDBJ databases">
        <title>Genomic Encyclopedia of Type Strains, Phase IV (KMG-IV): sequencing the most valuable type-strain genomes for metagenomic binning, comparative biology and taxonomic classification.</title>
        <authorList>
            <person name="Goeker M."/>
        </authorList>
    </citation>
    <scope>NUCLEOTIDE SEQUENCE [LARGE SCALE GENOMIC DNA]</scope>
    <source>
        <strain evidence="10 11">DSM 14823</strain>
    </source>
</reference>
<dbReference type="InterPro" id="IPR000836">
    <property type="entry name" value="PRTase_dom"/>
</dbReference>
<dbReference type="OrthoDB" id="9783570at2"/>
<organism evidence="10 11">
    <name type="scientific">Victivallis vadensis</name>
    <dbReference type="NCBI Taxonomy" id="172901"/>
    <lineage>
        <taxon>Bacteria</taxon>
        <taxon>Pseudomonadati</taxon>
        <taxon>Lentisphaerota</taxon>
        <taxon>Lentisphaeria</taxon>
        <taxon>Victivallales</taxon>
        <taxon>Victivallaceae</taxon>
        <taxon>Victivallis</taxon>
    </lineage>
</organism>
<reference evidence="9 12" key="2">
    <citation type="submission" date="2020-04" db="EMBL/GenBank/DDBJ databases">
        <authorList>
            <person name="Hitch T.C.A."/>
            <person name="Wylensek D."/>
            <person name="Clavel T."/>
        </authorList>
    </citation>
    <scope>NUCLEOTIDE SEQUENCE [LARGE SCALE GENOMIC DNA]</scope>
    <source>
        <strain evidence="9 12">COR2-253-APC-1A</strain>
    </source>
</reference>
<dbReference type="GO" id="GO:0019856">
    <property type="term" value="P:pyrimidine nucleobase biosynthetic process"/>
    <property type="evidence" value="ECO:0007669"/>
    <property type="project" value="InterPro"/>
</dbReference>
<dbReference type="UniPathway" id="UPA00070">
    <property type="reaction ID" value="UER00119"/>
</dbReference>
<feature type="binding site" description="in other chain" evidence="7">
    <location>
        <position position="91"/>
    </location>
    <ligand>
        <name>5-phospho-alpha-D-ribose 1-diphosphate</name>
        <dbReference type="ChEBI" id="CHEBI:58017"/>
        <note>ligand shared between dimeric partners</note>
    </ligand>
</feature>
<comment type="similarity">
    <text evidence="7">Belongs to the purine/pyrimidine phosphoribosyltransferase family. PyrE subfamily.</text>
</comment>
<dbReference type="GO" id="GO:0000287">
    <property type="term" value="F:magnesium ion binding"/>
    <property type="evidence" value="ECO:0007669"/>
    <property type="project" value="UniProtKB-UniRule"/>
</dbReference>
<comment type="function">
    <text evidence="7">Catalyzes the transfer of a ribosyl phosphate group from 5-phosphoribose 1-diphosphate to orotate, leading to the formation of orotidine monophosphate (OMP).</text>
</comment>
<evidence type="ECO:0000313" key="10">
    <source>
        <dbReference type="EMBL" id="PVY44594.1"/>
    </source>
</evidence>
<dbReference type="Gene3D" id="3.40.50.2020">
    <property type="match status" value="1"/>
</dbReference>
<gene>
    <name evidence="7" type="primary">pyrE</name>
    <name evidence="10" type="ORF">C8D82_106112</name>
    <name evidence="9" type="ORF">HF882_06145</name>
</gene>
<dbReference type="InterPro" id="IPR029057">
    <property type="entry name" value="PRTase-like"/>
</dbReference>
<comment type="pathway">
    <text evidence="1 7">Pyrimidine metabolism; UMP biosynthesis via de novo pathway; UMP from orotate: step 1/2.</text>
</comment>
<dbReference type="GO" id="GO:0044205">
    <property type="term" value="P:'de novo' UMP biosynthetic process"/>
    <property type="evidence" value="ECO:0007669"/>
    <property type="project" value="UniProtKB-UniRule"/>
</dbReference>
<name>A0A2U1B7D0_9BACT</name>
<keyword evidence="11" id="KW-1185">Reference proteome</keyword>
<feature type="binding site" evidence="7">
    <location>
        <position position="146"/>
    </location>
    <ligand>
        <name>orotate</name>
        <dbReference type="ChEBI" id="CHEBI:30839"/>
    </ligand>
</feature>
<proteinExistence type="inferred from homology"/>
<keyword evidence="4 7" id="KW-0808">Transferase</keyword>
<dbReference type="GO" id="GO:0004588">
    <property type="term" value="F:orotate phosphoribosyltransferase activity"/>
    <property type="evidence" value="ECO:0007669"/>
    <property type="project" value="UniProtKB-UniRule"/>
</dbReference>
<feature type="binding site" evidence="7">
    <location>
        <begin position="32"/>
        <end position="33"/>
    </location>
    <ligand>
        <name>orotate</name>
        <dbReference type="ChEBI" id="CHEBI:30839"/>
    </ligand>
</feature>
<comment type="cofactor">
    <cofactor evidence="7">
        <name>Mg(2+)</name>
        <dbReference type="ChEBI" id="CHEBI:18420"/>
    </cofactor>
</comment>
<dbReference type="Pfam" id="PF00156">
    <property type="entry name" value="Pribosyltran"/>
    <property type="match status" value="1"/>
</dbReference>
<protein>
    <recommendedName>
        <fullName evidence="2 7">Orotate phosphoribosyltransferase</fullName>
        <shortName evidence="7">OPRT</shortName>
        <shortName evidence="7">OPRTase</shortName>
        <ecNumber evidence="2 7">2.4.2.10</ecNumber>
    </recommendedName>
</protein>
<dbReference type="CDD" id="cd06223">
    <property type="entry name" value="PRTases_typeI"/>
    <property type="match status" value="1"/>
</dbReference>
<dbReference type="Proteomes" id="UP000576225">
    <property type="component" value="Unassembled WGS sequence"/>
</dbReference>
<comment type="catalytic activity">
    <reaction evidence="7">
        <text>orotidine 5'-phosphate + diphosphate = orotate + 5-phospho-alpha-D-ribose 1-diphosphate</text>
        <dbReference type="Rhea" id="RHEA:10380"/>
        <dbReference type="ChEBI" id="CHEBI:30839"/>
        <dbReference type="ChEBI" id="CHEBI:33019"/>
        <dbReference type="ChEBI" id="CHEBI:57538"/>
        <dbReference type="ChEBI" id="CHEBI:58017"/>
        <dbReference type="EC" id="2.4.2.10"/>
    </reaction>
</comment>
<keyword evidence="6 7" id="KW-0665">Pyrimidine biosynthesis</keyword>
<feature type="binding site" evidence="7">
    <location>
        <position position="118"/>
    </location>
    <ligand>
        <name>orotate</name>
        <dbReference type="ChEBI" id="CHEBI:30839"/>
    </ligand>
</feature>